<dbReference type="PANTHER" id="PTHR23501">
    <property type="entry name" value="MAJOR FACILITATOR SUPERFAMILY"/>
    <property type="match status" value="1"/>
</dbReference>
<feature type="transmembrane region" description="Helical" evidence="5">
    <location>
        <begin position="220"/>
        <end position="238"/>
    </location>
</feature>
<organism evidence="7 8">
    <name type="scientific">Coccidioides posadasii (strain C735)</name>
    <name type="common">Valley fever fungus</name>
    <dbReference type="NCBI Taxonomy" id="222929"/>
    <lineage>
        <taxon>Eukaryota</taxon>
        <taxon>Fungi</taxon>
        <taxon>Dikarya</taxon>
        <taxon>Ascomycota</taxon>
        <taxon>Pezizomycotina</taxon>
        <taxon>Eurotiomycetes</taxon>
        <taxon>Eurotiomycetidae</taxon>
        <taxon>Onygenales</taxon>
        <taxon>Onygenaceae</taxon>
        <taxon>Coccidioides</taxon>
    </lineage>
</organism>
<feature type="transmembrane region" description="Helical" evidence="5">
    <location>
        <begin position="162"/>
        <end position="181"/>
    </location>
</feature>
<keyword evidence="4 5" id="KW-0472">Membrane</keyword>
<protein>
    <submittedName>
        <fullName evidence="7">Major Facilitator Superfamily protein</fullName>
    </submittedName>
</protein>
<dbReference type="Pfam" id="PF07690">
    <property type="entry name" value="MFS_1"/>
    <property type="match status" value="1"/>
</dbReference>
<evidence type="ECO:0000256" key="1">
    <source>
        <dbReference type="ARBA" id="ARBA00004141"/>
    </source>
</evidence>
<dbReference type="VEuPathDB" id="FungiDB:CPC735_047480"/>
<proteinExistence type="predicted"/>
<feature type="transmembrane region" description="Helical" evidence="5">
    <location>
        <begin position="76"/>
        <end position="103"/>
    </location>
</feature>
<dbReference type="SUPFAM" id="SSF103473">
    <property type="entry name" value="MFS general substrate transporter"/>
    <property type="match status" value="1"/>
</dbReference>
<dbReference type="GO" id="GO:0022857">
    <property type="term" value="F:transmembrane transporter activity"/>
    <property type="evidence" value="ECO:0007669"/>
    <property type="project" value="InterPro"/>
</dbReference>
<reference evidence="7 8" key="1">
    <citation type="journal article" date="2009" name="Genome Res.">
        <title>Comparative genomic analyses of the human fungal pathogens Coccidioides and their relatives.</title>
        <authorList>
            <person name="Sharpton T.J."/>
            <person name="Stajich J.E."/>
            <person name="Rounsley S.D."/>
            <person name="Gardner M.J."/>
            <person name="Wortman J.R."/>
            <person name="Jordar V.S."/>
            <person name="Maiti R."/>
            <person name="Kodira C.D."/>
            <person name="Neafsey D.E."/>
            <person name="Zeng Q."/>
            <person name="Hung C.-Y."/>
            <person name="McMahan C."/>
            <person name="Muszewska A."/>
            <person name="Grynberg M."/>
            <person name="Mandel M.A."/>
            <person name="Kellner E.M."/>
            <person name="Barker B.M."/>
            <person name="Galgiani J.N."/>
            <person name="Orbach M.J."/>
            <person name="Kirkland T.N."/>
            <person name="Cole G.T."/>
            <person name="Henn M.R."/>
            <person name="Birren B.W."/>
            <person name="Taylor J.W."/>
        </authorList>
    </citation>
    <scope>NUCLEOTIDE SEQUENCE [LARGE SCALE GENOMIC DNA]</scope>
    <source>
        <strain evidence="8">C735</strain>
    </source>
</reference>
<feature type="transmembrane region" description="Helical" evidence="5">
    <location>
        <begin position="320"/>
        <end position="336"/>
    </location>
</feature>
<keyword evidence="2 5" id="KW-0812">Transmembrane</keyword>
<dbReference type="OrthoDB" id="4204513at2759"/>
<accession>C5PFS5</accession>
<evidence type="ECO:0000256" key="4">
    <source>
        <dbReference type="ARBA" id="ARBA00023136"/>
    </source>
</evidence>
<feature type="transmembrane region" description="Helical" evidence="5">
    <location>
        <begin position="291"/>
        <end position="314"/>
    </location>
</feature>
<feature type="transmembrane region" description="Helical" evidence="5">
    <location>
        <begin position="561"/>
        <end position="579"/>
    </location>
</feature>
<comment type="caution">
    <text evidence="7">The sequence shown here is derived from an EMBL/GenBank/DDBJ whole genome shotgun (WGS) entry which is preliminary data.</text>
</comment>
<evidence type="ECO:0000256" key="5">
    <source>
        <dbReference type="SAM" id="Phobius"/>
    </source>
</evidence>
<comment type="subcellular location">
    <subcellularLocation>
        <location evidence="1">Membrane</location>
        <topology evidence="1">Multi-pass membrane protein</topology>
    </subcellularLocation>
</comment>
<feature type="transmembrane region" description="Helical" evidence="5">
    <location>
        <begin position="250"/>
        <end position="270"/>
    </location>
</feature>
<dbReference type="GO" id="GO:0005886">
    <property type="term" value="C:plasma membrane"/>
    <property type="evidence" value="ECO:0007669"/>
    <property type="project" value="TreeGrafter"/>
</dbReference>
<feature type="transmembrane region" description="Helical" evidence="5">
    <location>
        <begin position="484"/>
        <end position="507"/>
    </location>
</feature>
<dbReference type="FunFam" id="1.20.1250.20:FF:000786">
    <property type="entry name" value="MFS multidrug transporter, putative"/>
    <property type="match status" value="1"/>
</dbReference>
<feature type="transmembrane region" description="Helical" evidence="5">
    <location>
        <begin position="422"/>
        <end position="444"/>
    </location>
</feature>
<feature type="transmembrane region" description="Helical" evidence="5">
    <location>
        <begin position="187"/>
        <end position="208"/>
    </location>
</feature>
<dbReference type="HOGENOM" id="CLU_000960_22_0_1"/>
<dbReference type="PANTHER" id="PTHR23501:SF59">
    <property type="entry name" value="MAJOR FACILITATOR SUPERFAMILY (MFS) PROFILE DOMAIN-CONTAINING PROTEIN-RELATED"/>
    <property type="match status" value="1"/>
</dbReference>
<dbReference type="InterPro" id="IPR036259">
    <property type="entry name" value="MFS_trans_sf"/>
</dbReference>
<evidence type="ECO:0000313" key="7">
    <source>
        <dbReference type="EMBL" id="EER23378.1"/>
    </source>
</evidence>
<evidence type="ECO:0000256" key="2">
    <source>
        <dbReference type="ARBA" id="ARBA00022692"/>
    </source>
</evidence>
<feature type="transmembrane region" description="Helical" evidence="5">
    <location>
        <begin position="450"/>
        <end position="472"/>
    </location>
</feature>
<feature type="transmembrane region" description="Helical" evidence="5">
    <location>
        <begin position="387"/>
        <end position="410"/>
    </location>
</feature>
<dbReference type="InterPro" id="IPR011701">
    <property type="entry name" value="MFS"/>
</dbReference>
<sequence length="611" mass="66266">MLPWDSSEIGTIGSYSITRHRIGRDMDDLNLMAIMATSPANASKESISVERYILSGPQTTGVQAQAVEFRLTAQAWLAFVTLAVLTLMVALDGTSISVAFPIIASKLHATALEAFWSGTSFLLCSTGMERLLTRFVRVLTPACEVFQPTFTSFSNIFGRKPMVIAGILFFLAGALIAGLGNSFTLMLLGRAVQGVGGGGIIALCEVVVTDLVPMRLRGQYFGILSTMWSLGSVLGPIVGGGFAQNVSWRWIFFINFPFIGVGIVFVLMFLRLNFVPSSLVSKLRRIDYLGTTLFTASATSFLVPVTWGGIMYAWNSWRTLVPLVLGALGLIGAMYYEAYVPTNPAIPISIFATRTAVVTYTETVLHGLVLWCGLYFMPLYFETVKEYTPILTGVALFPLTFTVAPGALVTGIVCSVTGTYRWAIWLGFMVSAIGVGFLCILSVHTSIAGWIVLMLPAGIGLGILFPSLAFAIQASATEKNMAIAVGMFSFFRAFGQAIGVAIGGAIFQNQMFRNIRKYPELAERAAEFSKDAAALVQLIREMDDGRMKLDLKQAYTDSLRIVWAVCCGIIGAGGLLSLLTKAYDLNRGIESEQTLKERKPAHIRDNEDAVP</sequence>
<evidence type="ECO:0000313" key="8">
    <source>
        <dbReference type="Proteomes" id="UP000009084"/>
    </source>
</evidence>
<gene>
    <name evidence="7" type="ORF">CPC735_047480</name>
</gene>
<feature type="transmembrane region" description="Helical" evidence="5">
    <location>
        <begin position="357"/>
        <end position="381"/>
    </location>
</feature>
<evidence type="ECO:0000256" key="3">
    <source>
        <dbReference type="ARBA" id="ARBA00022989"/>
    </source>
</evidence>
<dbReference type="Proteomes" id="UP000009084">
    <property type="component" value="Unassembled WGS sequence"/>
</dbReference>
<name>C5PFS5_COCP7</name>
<feature type="domain" description="Major facilitator superfamily (MFS) profile" evidence="6">
    <location>
        <begin position="78"/>
        <end position="585"/>
    </location>
</feature>
<dbReference type="PROSITE" id="PS50850">
    <property type="entry name" value="MFS"/>
    <property type="match status" value="1"/>
</dbReference>
<evidence type="ECO:0000259" key="6">
    <source>
        <dbReference type="PROSITE" id="PS50850"/>
    </source>
</evidence>
<dbReference type="Gene3D" id="1.20.1250.20">
    <property type="entry name" value="MFS general substrate transporter like domains"/>
    <property type="match status" value="2"/>
</dbReference>
<keyword evidence="3 5" id="KW-1133">Transmembrane helix</keyword>
<dbReference type="InterPro" id="IPR020846">
    <property type="entry name" value="MFS_dom"/>
</dbReference>
<dbReference type="AlphaFoldDB" id="C5PFS5"/>
<dbReference type="EMBL" id="ACFW01000049">
    <property type="protein sequence ID" value="EER23378.1"/>
    <property type="molecule type" value="Genomic_DNA"/>
</dbReference>